<dbReference type="SUPFAM" id="SSF63411">
    <property type="entry name" value="LuxS/MPP-like metallohydrolase"/>
    <property type="match status" value="1"/>
</dbReference>
<evidence type="ECO:0000313" key="3">
    <source>
        <dbReference type="Proteomes" id="UP000554482"/>
    </source>
</evidence>
<organism evidence="2 3">
    <name type="scientific">Thalictrum thalictroides</name>
    <name type="common">Rue-anemone</name>
    <name type="synonym">Anemone thalictroides</name>
    <dbReference type="NCBI Taxonomy" id="46969"/>
    <lineage>
        <taxon>Eukaryota</taxon>
        <taxon>Viridiplantae</taxon>
        <taxon>Streptophyta</taxon>
        <taxon>Embryophyta</taxon>
        <taxon>Tracheophyta</taxon>
        <taxon>Spermatophyta</taxon>
        <taxon>Magnoliopsida</taxon>
        <taxon>Ranunculales</taxon>
        <taxon>Ranunculaceae</taxon>
        <taxon>Thalictroideae</taxon>
        <taxon>Thalictrum</taxon>
    </lineage>
</organism>
<dbReference type="InterPro" id="IPR011249">
    <property type="entry name" value="Metalloenz_LuxS/M16"/>
</dbReference>
<dbReference type="PANTHER" id="PTHR11851">
    <property type="entry name" value="METALLOPROTEASE"/>
    <property type="match status" value="1"/>
</dbReference>
<evidence type="ECO:0000313" key="2">
    <source>
        <dbReference type="EMBL" id="KAF5194601.1"/>
    </source>
</evidence>
<gene>
    <name evidence="2" type="ORF">FRX31_015811</name>
</gene>
<proteinExistence type="inferred from homology"/>
<accession>A0A7J6WBB1</accession>
<comment type="similarity">
    <text evidence="1">Belongs to the peptidase M16 family.</text>
</comment>
<comment type="caution">
    <text evidence="2">The sequence shown here is derived from an EMBL/GenBank/DDBJ whole genome shotgun (WGS) entry which is preliminary data.</text>
</comment>
<dbReference type="Proteomes" id="UP000554482">
    <property type="component" value="Unassembled WGS sequence"/>
</dbReference>
<reference evidence="2 3" key="1">
    <citation type="submission" date="2020-06" db="EMBL/GenBank/DDBJ databases">
        <title>Transcriptomic and genomic resources for Thalictrum thalictroides and T. hernandezii: Facilitating candidate gene discovery in an emerging model plant lineage.</title>
        <authorList>
            <person name="Arias T."/>
            <person name="Riano-Pachon D.M."/>
            <person name="Di Stilio V.S."/>
        </authorList>
    </citation>
    <scope>NUCLEOTIDE SEQUENCE [LARGE SCALE GENOMIC DNA]</scope>
    <source>
        <strain evidence="3">cv. WT478/WT964</strain>
        <tissue evidence="2">Leaves</tissue>
    </source>
</reference>
<protein>
    <submittedName>
        <fullName evidence="2">Mitochondrial-processing peptidase subunit alpha</fullName>
    </submittedName>
</protein>
<dbReference type="GO" id="GO:0046872">
    <property type="term" value="F:metal ion binding"/>
    <property type="evidence" value="ECO:0007669"/>
    <property type="project" value="InterPro"/>
</dbReference>
<keyword evidence="3" id="KW-1185">Reference proteome</keyword>
<name>A0A7J6WBB1_THATH</name>
<feature type="non-terminal residue" evidence="2">
    <location>
        <position position="120"/>
    </location>
</feature>
<dbReference type="AlphaFoldDB" id="A0A7J6WBB1"/>
<dbReference type="Gene3D" id="3.30.830.10">
    <property type="entry name" value="Metalloenzyme, LuxS/M16 peptidase-like"/>
    <property type="match status" value="1"/>
</dbReference>
<dbReference type="PANTHER" id="PTHR11851:SF49">
    <property type="entry name" value="MITOCHONDRIAL-PROCESSING PEPTIDASE SUBUNIT ALPHA"/>
    <property type="match status" value="1"/>
</dbReference>
<sequence length="120" mass="13498">DSANIAKAVDLVTNEFIEATLSGRVNQTELDRAKQSTKSAVLMNLESRMVVSEDIGRQILTYNERKPVDYFLRAVDQVCLNDIKKIIRKMISSPLTMASWGDVSNVPSYESISRRFKAEA</sequence>
<dbReference type="GO" id="GO:0005739">
    <property type="term" value="C:mitochondrion"/>
    <property type="evidence" value="ECO:0007669"/>
    <property type="project" value="TreeGrafter"/>
</dbReference>
<dbReference type="InterPro" id="IPR050361">
    <property type="entry name" value="MPP/UQCRC_Complex"/>
</dbReference>
<dbReference type="OrthoDB" id="277191at2759"/>
<evidence type="ECO:0000256" key="1">
    <source>
        <dbReference type="ARBA" id="ARBA00007261"/>
    </source>
</evidence>
<dbReference type="EMBL" id="JABWDY010018497">
    <property type="protein sequence ID" value="KAF5194601.1"/>
    <property type="molecule type" value="Genomic_DNA"/>
</dbReference>